<evidence type="ECO:0000256" key="1">
    <source>
        <dbReference type="SAM" id="SignalP"/>
    </source>
</evidence>
<feature type="chain" id="PRO_5003960337" evidence="1">
    <location>
        <begin position="21"/>
        <end position="121"/>
    </location>
</feature>
<dbReference type="EMBL" id="GL877483">
    <property type="protein sequence ID" value="ELA45923.1"/>
    <property type="molecule type" value="Genomic_DNA"/>
</dbReference>
<proteinExistence type="predicted"/>
<dbReference type="GeneID" id="19880453"/>
<accession>L2GRM8</accession>
<organism evidence="2 3">
    <name type="scientific">Vavraia culicis (isolate floridensis)</name>
    <name type="common">Microsporidian parasite</name>
    <dbReference type="NCBI Taxonomy" id="948595"/>
    <lineage>
        <taxon>Eukaryota</taxon>
        <taxon>Fungi</taxon>
        <taxon>Fungi incertae sedis</taxon>
        <taxon>Microsporidia</taxon>
        <taxon>Pleistophoridae</taxon>
        <taxon>Vavraia</taxon>
    </lineage>
</organism>
<dbReference type="AlphaFoldDB" id="L2GRM8"/>
<protein>
    <submittedName>
        <fullName evidence="2">Uncharacterized protein</fullName>
    </submittedName>
</protein>
<keyword evidence="1" id="KW-0732">Signal</keyword>
<feature type="signal peptide" evidence="1">
    <location>
        <begin position="1"/>
        <end position="20"/>
    </location>
</feature>
<keyword evidence="3" id="KW-1185">Reference proteome</keyword>
<dbReference type="Proteomes" id="UP000011081">
    <property type="component" value="Unassembled WGS sequence"/>
</dbReference>
<gene>
    <name evidence="2" type="ORF">VCUG_02592</name>
</gene>
<dbReference type="RefSeq" id="XP_008075601.1">
    <property type="nucleotide sequence ID" value="XM_008077410.1"/>
</dbReference>
<evidence type="ECO:0000313" key="3">
    <source>
        <dbReference type="Proteomes" id="UP000011081"/>
    </source>
</evidence>
<dbReference type="HOGENOM" id="CLU_2039839_0_0_1"/>
<dbReference type="VEuPathDB" id="MicrosporidiaDB:VCUG_02592"/>
<name>L2GRM8_VAVCU</name>
<reference evidence="3" key="1">
    <citation type="submission" date="2011-03" db="EMBL/GenBank/DDBJ databases">
        <title>The genome sequence of Vavraia culicis strain floridensis.</title>
        <authorList>
            <consortium name="The Broad Institute Genome Sequencing Platform"/>
            <person name="Cuomo C."/>
            <person name="Becnel J."/>
            <person name="Sanscrainte N."/>
            <person name="Young S.K."/>
            <person name="Zeng Q."/>
            <person name="Gargeya S."/>
            <person name="Fitzgerald M."/>
            <person name="Haas B."/>
            <person name="Abouelleil A."/>
            <person name="Alvarado L."/>
            <person name="Arachchi H.M."/>
            <person name="Berlin A."/>
            <person name="Chapman S.B."/>
            <person name="Gearin G."/>
            <person name="Goldberg J."/>
            <person name="Griggs A."/>
            <person name="Gujja S."/>
            <person name="Hansen M."/>
            <person name="Heiman D."/>
            <person name="Howarth C."/>
            <person name="Larimer J."/>
            <person name="Lui A."/>
            <person name="MacDonald P.J.P."/>
            <person name="McCowen C."/>
            <person name="Montmayeur A."/>
            <person name="Murphy C."/>
            <person name="Neiman D."/>
            <person name="Pearson M."/>
            <person name="Priest M."/>
            <person name="Roberts A."/>
            <person name="Saif S."/>
            <person name="Shea T."/>
            <person name="Sisk P."/>
            <person name="Stolte C."/>
            <person name="Sykes S."/>
            <person name="Wortman J."/>
            <person name="Nusbaum C."/>
            <person name="Birren B."/>
        </authorList>
    </citation>
    <scope>NUCLEOTIDE SEQUENCE [LARGE SCALE GENOMIC DNA]</scope>
    <source>
        <strain evidence="3">floridensis</strain>
    </source>
</reference>
<dbReference type="InParanoid" id="L2GRM8"/>
<evidence type="ECO:0000313" key="2">
    <source>
        <dbReference type="EMBL" id="ELA45923.1"/>
    </source>
</evidence>
<sequence>MVVVCEFNLLFFLYFVISSSRPTEESSYHQETVHNDNNRRLPGVFTADFNEYYNRLYLIDIKNWVGLSIHNKNEYVVYEIESKEFDPNRRSGHLHTYVVLELNIDEYKEFVTKVYDSLRSY</sequence>